<organism evidence="2 3">
    <name type="scientific">Penicillium chermesinum</name>
    <dbReference type="NCBI Taxonomy" id="63820"/>
    <lineage>
        <taxon>Eukaryota</taxon>
        <taxon>Fungi</taxon>
        <taxon>Dikarya</taxon>
        <taxon>Ascomycota</taxon>
        <taxon>Pezizomycotina</taxon>
        <taxon>Eurotiomycetes</taxon>
        <taxon>Eurotiomycetidae</taxon>
        <taxon>Eurotiales</taxon>
        <taxon>Aspergillaceae</taxon>
        <taxon>Penicillium</taxon>
    </lineage>
</organism>
<sequence>MRRVILFTPSGLGICLGFGDGALGCCWPETYLDVALRGRRDRQNRVHRIVRPYSRLLWGDGPSSRPSASPRNHGSRIAGA</sequence>
<name>A0A9W9TBP7_9EURO</name>
<reference evidence="2" key="1">
    <citation type="submission" date="2022-11" db="EMBL/GenBank/DDBJ databases">
        <authorList>
            <person name="Petersen C."/>
        </authorList>
    </citation>
    <scope>NUCLEOTIDE SEQUENCE</scope>
    <source>
        <strain evidence="2">IBT 19713</strain>
    </source>
</reference>
<dbReference type="EMBL" id="JAPQKS010000008">
    <property type="protein sequence ID" value="KAJ5216872.1"/>
    <property type="molecule type" value="Genomic_DNA"/>
</dbReference>
<keyword evidence="3" id="KW-1185">Reference proteome</keyword>
<dbReference type="GeneID" id="83206479"/>
<dbReference type="Proteomes" id="UP001150941">
    <property type="component" value="Unassembled WGS sequence"/>
</dbReference>
<protein>
    <submittedName>
        <fullName evidence="2">Uncharacterized protein</fullName>
    </submittedName>
</protein>
<evidence type="ECO:0000313" key="3">
    <source>
        <dbReference type="Proteomes" id="UP001150941"/>
    </source>
</evidence>
<accession>A0A9W9TBP7</accession>
<evidence type="ECO:0000256" key="1">
    <source>
        <dbReference type="SAM" id="MobiDB-lite"/>
    </source>
</evidence>
<dbReference type="RefSeq" id="XP_058325743.1">
    <property type="nucleotide sequence ID" value="XM_058479175.1"/>
</dbReference>
<feature type="region of interest" description="Disordered" evidence="1">
    <location>
        <begin position="59"/>
        <end position="80"/>
    </location>
</feature>
<comment type="caution">
    <text evidence="2">The sequence shown here is derived from an EMBL/GenBank/DDBJ whole genome shotgun (WGS) entry which is preliminary data.</text>
</comment>
<reference evidence="2" key="2">
    <citation type="journal article" date="2023" name="IMA Fungus">
        <title>Comparative genomic study of the Penicillium genus elucidates a diverse pangenome and 15 lateral gene transfer events.</title>
        <authorList>
            <person name="Petersen C."/>
            <person name="Sorensen T."/>
            <person name="Nielsen M.R."/>
            <person name="Sondergaard T.E."/>
            <person name="Sorensen J.L."/>
            <person name="Fitzpatrick D.A."/>
            <person name="Frisvad J.C."/>
            <person name="Nielsen K.L."/>
        </authorList>
    </citation>
    <scope>NUCLEOTIDE SEQUENCE</scope>
    <source>
        <strain evidence="2">IBT 19713</strain>
    </source>
</reference>
<proteinExistence type="predicted"/>
<evidence type="ECO:0000313" key="2">
    <source>
        <dbReference type="EMBL" id="KAJ5216872.1"/>
    </source>
</evidence>
<gene>
    <name evidence="2" type="ORF">N7468_009880</name>
</gene>
<dbReference type="AlphaFoldDB" id="A0A9W9TBP7"/>